<feature type="coiled-coil region" evidence="1">
    <location>
        <begin position="153"/>
        <end position="254"/>
    </location>
</feature>
<dbReference type="EMBL" id="JTEO01000001">
    <property type="protein sequence ID" value="MCQ6961711.1"/>
    <property type="molecule type" value="Genomic_DNA"/>
</dbReference>
<reference evidence="2 3" key="1">
    <citation type="journal article" date="2011" name="Appl. Environ. Microbiol.">
        <title>Methanogenic archaea isolated from Taiwan's Chelungpu fault.</title>
        <authorList>
            <person name="Wu S.Y."/>
            <person name="Lai M.C."/>
        </authorList>
    </citation>
    <scope>NUCLEOTIDE SEQUENCE [LARGE SCALE GENOMIC DNA]</scope>
    <source>
        <strain evidence="2 3">St545Mb</strain>
    </source>
</reference>
<protein>
    <submittedName>
        <fullName evidence="2">Uncharacterized protein</fullName>
    </submittedName>
</protein>
<keyword evidence="3" id="KW-1185">Reference proteome</keyword>
<sequence length="432" mass="50136">MKFIEKIFGKRQKDTEVTPVKLQFSKLPELIREEREKEFGSLRPQIGEKYTEIDAAVKQISGAKKSLLEAEALAEASKKMEKAGDSNRDNVAHNLDLVTGKIRVPFGREPRDALEFYMDARSVLKTALDNTRRSQLYIKALYPREFENIILSLVNLERQLDELHALLENKRKRTDAFEKLPEQVENIHQQMRIAEQYSERMADLESKYEAVQKELAATTAGIEGLEGGRDFERARDLEERIRALEGKVSAVDAEISRLFTPMSKALSRMEKQDKNEMYVLSPENRKLLGMIRDEPASIRENELGQFLDMLKKRIDNRDLGLKDQMYDKILRQIEKLRDPSTISGLRAQRERYVSEIRSHREELSRLDVYRERENLVKQVVQRQASASLLLSELDSERKELEETEGKLEEARKMLNSQIKDIFGVDAEIIYDS</sequence>
<feature type="coiled-coil region" evidence="1">
    <location>
        <begin position="386"/>
        <end position="420"/>
    </location>
</feature>
<evidence type="ECO:0000256" key="1">
    <source>
        <dbReference type="SAM" id="Coils"/>
    </source>
</evidence>
<dbReference type="AlphaFoldDB" id="A0AAE3H7T6"/>
<evidence type="ECO:0000313" key="2">
    <source>
        <dbReference type="EMBL" id="MCQ6961711.1"/>
    </source>
</evidence>
<keyword evidence="1" id="KW-0175">Coiled coil</keyword>
<proteinExistence type="predicted"/>
<gene>
    <name evidence="2" type="ORF">PV02_00540</name>
</gene>
<organism evidence="2 3">
    <name type="scientific">Methanolobus chelungpuianus</name>
    <dbReference type="NCBI Taxonomy" id="502115"/>
    <lineage>
        <taxon>Archaea</taxon>
        <taxon>Methanobacteriati</taxon>
        <taxon>Methanobacteriota</taxon>
        <taxon>Stenosarchaea group</taxon>
        <taxon>Methanomicrobia</taxon>
        <taxon>Methanosarcinales</taxon>
        <taxon>Methanosarcinaceae</taxon>
        <taxon>Methanolobus</taxon>
    </lineage>
</organism>
<name>A0AAE3H7T6_9EURY</name>
<accession>A0AAE3H7T6</accession>
<dbReference type="Gene3D" id="1.20.5.340">
    <property type="match status" value="1"/>
</dbReference>
<evidence type="ECO:0000313" key="3">
    <source>
        <dbReference type="Proteomes" id="UP001206983"/>
    </source>
</evidence>
<dbReference type="RefSeq" id="WP_256621362.1">
    <property type="nucleotide sequence ID" value="NZ_JTEO01000001.1"/>
</dbReference>
<dbReference type="Proteomes" id="UP001206983">
    <property type="component" value="Unassembled WGS sequence"/>
</dbReference>
<comment type="caution">
    <text evidence="2">The sequence shown here is derived from an EMBL/GenBank/DDBJ whole genome shotgun (WGS) entry which is preliminary data.</text>
</comment>